<dbReference type="OrthoDB" id="9790810at2"/>
<dbReference type="InterPro" id="IPR055219">
    <property type="entry name" value="MinC_N_1"/>
</dbReference>
<dbReference type="HAMAP" id="MF_00267">
    <property type="entry name" value="MinC"/>
    <property type="match status" value="1"/>
</dbReference>
<dbReference type="InterPro" id="IPR005526">
    <property type="entry name" value="Septum_form_inhib_MinC_C"/>
</dbReference>
<keyword evidence="4 6" id="KW-0131">Cell cycle</keyword>
<evidence type="ECO:0000256" key="1">
    <source>
        <dbReference type="ARBA" id="ARBA00006291"/>
    </source>
</evidence>
<comment type="subunit">
    <text evidence="5 6">Interacts with MinD and FtsZ.</text>
</comment>
<dbReference type="Proteomes" id="UP000198778">
    <property type="component" value="Unassembled WGS sequence"/>
</dbReference>
<evidence type="ECO:0000256" key="5">
    <source>
        <dbReference type="ARBA" id="ARBA00046874"/>
    </source>
</evidence>
<dbReference type="InterPro" id="IPR016098">
    <property type="entry name" value="CAP/MinC_C"/>
</dbReference>
<dbReference type="Gene3D" id="3.30.160.540">
    <property type="match status" value="1"/>
</dbReference>
<comment type="similarity">
    <text evidence="1 6">Belongs to the MinC family.</text>
</comment>
<dbReference type="PANTHER" id="PTHR34108:SF1">
    <property type="entry name" value="SEPTUM SITE-DETERMINING PROTEIN MINC"/>
    <property type="match status" value="1"/>
</dbReference>
<comment type="function">
    <text evidence="6">Cell division inhibitor that blocks the formation of polar Z ring septums. Rapidly oscillates between the poles of the cell to destabilize FtsZ filaments that have formed before they mature into polar Z rings. Prevents FtsZ polymerization.</text>
</comment>
<evidence type="ECO:0000259" key="7">
    <source>
        <dbReference type="Pfam" id="PF03775"/>
    </source>
</evidence>
<accession>A0A1H0CMZ6</accession>
<evidence type="ECO:0000256" key="3">
    <source>
        <dbReference type="ARBA" id="ARBA00023210"/>
    </source>
</evidence>
<evidence type="ECO:0000313" key="10">
    <source>
        <dbReference type="Proteomes" id="UP000198778"/>
    </source>
</evidence>
<feature type="domain" description="Septum site-determining protein MinC N-terminal" evidence="8">
    <location>
        <begin position="9"/>
        <end position="86"/>
    </location>
</feature>
<dbReference type="SUPFAM" id="SSF63848">
    <property type="entry name" value="Cell-division inhibitor MinC, C-terminal domain"/>
    <property type="match status" value="1"/>
</dbReference>
<dbReference type="InterPro" id="IPR036145">
    <property type="entry name" value="MinC_C_sf"/>
</dbReference>
<evidence type="ECO:0000259" key="8">
    <source>
        <dbReference type="Pfam" id="PF22642"/>
    </source>
</evidence>
<dbReference type="EMBL" id="FNIL01000002">
    <property type="protein sequence ID" value="SDN59260.1"/>
    <property type="molecule type" value="Genomic_DNA"/>
</dbReference>
<protein>
    <recommendedName>
        <fullName evidence="6">Probable septum site-determining protein MinC</fullName>
    </recommendedName>
</protein>
<dbReference type="PANTHER" id="PTHR34108">
    <property type="entry name" value="SEPTUM SITE-DETERMINING PROTEIN MINC"/>
    <property type="match status" value="1"/>
</dbReference>
<keyword evidence="2 6" id="KW-0132">Cell division</keyword>
<evidence type="ECO:0000256" key="2">
    <source>
        <dbReference type="ARBA" id="ARBA00022618"/>
    </source>
</evidence>
<name>A0A1H0CMZ6_9BACI</name>
<feature type="domain" description="Septum formation inhibitor MinC C-terminal" evidence="7">
    <location>
        <begin position="111"/>
        <end position="206"/>
    </location>
</feature>
<keyword evidence="3 6" id="KW-0717">Septation</keyword>
<dbReference type="InterPro" id="IPR013033">
    <property type="entry name" value="MinC"/>
</dbReference>
<sequence length="226" mass="25180">MTKQLQQHVTLKGTKEGLQLQLDDQCTFEVLLKEVEDKLSEQKEQLTSPKGERLQVKVDAGYRYLKEGQQEALTAMLQDTFHIDVAEVRSNVISRTQAEAARKEDHVIRMARVIRSGQVLELEGDVLIVGDINPGAVVKTTGSIFVLGSLKGVAHAGCNGNVRAVICASFMDPAQLRIAHIVRHPPEEEEWRGMFESAFVNDEGTLVLERGQKLGFFRPELAEDDD</sequence>
<dbReference type="Pfam" id="PF03775">
    <property type="entry name" value="MinC_C"/>
    <property type="match status" value="1"/>
</dbReference>
<dbReference type="Gene3D" id="2.160.20.70">
    <property type="match status" value="1"/>
</dbReference>
<dbReference type="AlphaFoldDB" id="A0A1H0CMZ6"/>
<evidence type="ECO:0000256" key="6">
    <source>
        <dbReference type="HAMAP-Rule" id="MF_00267"/>
    </source>
</evidence>
<gene>
    <name evidence="6" type="primary">minC</name>
    <name evidence="9" type="ORF">SAMN04488053_102164</name>
</gene>
<reference evidence="10" key="1">
    <citation type="submission" date="2016-10" db="EMBL/GenBank/DDBJ databases">
        <authorList>
            <person name="Varghese N."/>
            <person name="Submissions S."/>
        </authorList>
    </citation>
    <scope>NUCLEOTIDE SEQUENCE [LARGE SCALE GENOMIC DNA]</scope>
    <source>
        <strain evidence="10">CGMCC 1.10369</strain>
    </source>
</reference>
<dbReference type="Pfam" id="PF22642">
    <property type="entry name" value="MinC_N_1"/>
    <property type="match status" value="1"/>
</dbReference>
<keyword evidence="10" id="KW-1185">Reference proteome</keyword>
<dbReference type="GO" id="GO:1901891">
    <property type="term" value="P:regulation of cell septum assembly"/>
    <property type="evidence" value="ECO:0007669"/>
    <property type="project" value="InterPro"/>
</dbReference>
<organism evidence="9 10">
    <name type="scientific">Alkalicoccus daliensis</name>
    <dbReference type="NCBI Taxonomy" id="745820"/>
    <lineage>
        <taxon>Bacteria</taxon>
        <taxon>Bacillati</taxon>
        <taxon>Bacillota</taxon>
        <taxon>Bacilli</taxon>
        <taxon>Bacillales</taxon>
        <taxon>Bacillaceae</taxon>
        <taxon>Alkalicoccus</taxon>
    </lineage>
</organism>
<dbReference type="GO" id="GO:0000902">
    <property type="term" value="P:cell morphogenesis"/>
    <property type="evidence" value="ECO:0007669"/>
    <property type="project" value="InterPro"/>
</dbReference>
<evidence type="ECO:0000256" key="4">
    <source>
        <dbReference type="ARBA" id="ARBA00023306"/>
    </source>
</evidence>
<dbReference type="GO" id="GO:0000917">
    <property type="term" value="P:division septum assembly"/>
    <property type="evidence" value="ECO:0007669"/>
    <property type="project" value="UniProtKB-KW"/>
</dbReference>
<proteinExistence type="inferred from homology"/>
<evidence type="ECO:0000313" key="9">
    <source>
        <dbReference type="EMBL" id="SDN59260.1"/>
    </source>
</evidence>
<dbReference type="STRING" id="745820.SAMN04488053_102164"/>
<dbReference type="RefSeq" id="WP_090841391.1">
    <property type="nucleotide sequence ID" value="NZ_FNIL01000002.1"/>
</dbReference>